<evidence type="ECO:0008006" key="6">
    <source>
        <dbReference type="Google" id="ProtNLM"/>
    </source>
</evidence>
<reference evidence="5" key="1">
    <citation type="journal article" date="2019" name="Int. J. Syst. Evol. Microbiol.">
        <title>The Global Catalogue of Microorganisms (GCM) 10K type strain sequencing project: providing services to taxonomists for standard genome sequencing and annotation.</title>
        <authorList>
            <consortium name="The Broad Institute Genomics Platform"/>
            <consortium name="The Broad Institute Genome Sequencing Center for Infectious Disease"/>
            <person name="Wu L."/>
            <person name="Ma J."/>
        </authorList>
    </citation>
    <scope>NUCLEOTIDE SEQUENCE [LARGE SCALE GENOMIC DNA]</scope>
    <source>
        <strain evidence="5">JCM 4586</strain>
    </source>
</reference>
<proteinExistence type="predicted"/>
<feature type="region of interest" description="Disordered" evidence="1">
    <location>
        <begin position="231"/>
        <end position="265"/>
    </location>
</feature>
<feature type="domain" description="vWA-MoxR associated protein C-terminal" evidence="3">
    <location>
        <begin position="521"/>
        <end position="749"/>
    </location>
</feature>
<name>A0ABQ2YTZ4_9ACTN</name>
<dbReference type="InterPro" id="IPR045555">
    <property type="entry name" value="VMAP-M0"/>
</dbReference>
<accession>A0ABQ2YTZ4</accession>
<evidence type="ECO:0000259" key="2">
    <source>
        <dbReference type="Pfam" id="PF19916"/>
    </source>
</evidence>
<dbReference type="EMBL" id="BMUT01000009">
    <property type="protein sequence ID" value="GGX93567.1"/>
    <property type="molecule type" value="Genomic_DNA"/>
</dbReference>
<keyword evidence="5" id="KW-1185">Reference proteome</keyword>
<dbReference type="InterPro" id="IPR045450">
    <property type="entry name" value="VMAP_C"/>
</dbReference>
<dbReference type="Proteomes" id="UP000659223">
    <property type="component" value="Unassembled WGS sequence"/>
</dbReference>
<organism evidence="4 5">
    <name type="scientific">Streptomyces hiroshimensis</name>
    <dbReference type="NCBI Taxonomy" id="66424"/>
    <lineage>
        <taxon>Bacteria</taxon>
        <taxon>Bacillati</taxon>
        <taxon>Actinomycetota</taxon>
        <taxon>Actinomycetes</taxon>
        <taxon>Kitasatosporales</taxon>
        <taxon>Streptomycetaceae</taxon>
        <taxon>Streptomyces</taxon>
    </lineage>
</organism>
<feature type="compositionally biased region" description="Pro residues" evidence="1">
    <location>
        <begin position="467"/>
        <end position="476"/>
    </location>
</feature>
<dbReference type="Pfam" id="PF20028">
    <property type="entry name" value="VMAP-C"/>
    <property type="match status" value="1"/>
</dbReference>
<evidence type="ECO:0000313" key="4">
    <source>
        <dbReference type="EMBL" id="GGX93567.1"/>
    </source>
</evidence>
<dbReference type="Pfam" id="PF19916">
    <property type="entry name" value="VMAP-M0"/>
    <property type="match status" value="1"/>
</dbReference>
<dbReference type="InterPro" id="IPR009003">
    <property type="entry name" value="Peptidase_S1_PA"/>
</dbReference>
<evidence type="ECO:0000259" key="3">
    <source>
        <dbReference type="Pfam" id="PF20028"/>
    </source>
</evidence>
<dbReference type="Pfam" id="PF13365">
    <property type="entry name" value="Trypsin_2"/>
    <property type="match status" value="1"/>
</dbReference>
<feature type="domain" description="vWA-MoxR associated protein middle region 0" evidence="2">
    <location>
        <begin position="363"/>
        <end position="452"/>
    </location>
</feature>
<evidence type="ECO:0000256" key="1">
    <source>
        <dbReference type="SAM" id="MobiDB-lite"/>
    </source>
</evidence>
<feature type="region of interest" description="Disordered" evidence="1">
    <location>
        <begin position="748"/>
        <end position="771"/>
    </location>
</feature>
<evidence type="ECO:0000313" key="5">
    <source>
        <dbReference type="Proteomes" id="UP000659223"/>
    </source>
</evidence>
<dbReference type="RefSeq" id="WP_268254420.1">
    <property type="nucleotide sequence ID" value="NZ_BMUT01000009.1"/>
</dbReference>
<protein>
    <recommendedName>
        <fullName evidence="6">Serine protease</fullName>
    </recommendedName>
</protein>
<dbReference type="Gene3D" id="2.40.10.120">
    <property type="match status" value="1"/>
</dbReference>
<feature type="region of interest" description="Disordered" evidence="1">
    <location>
        <begin position="455"/>
        <end position="494"/>
    </location>
</feature>
<comment type="caution">
    <text evidence="4">The sequence shown here is derived from an EMBL/GenBank/DDBJ whole genome shotgun (WGS) entry which is preliminary data.</text>
</comment>
<sequence>MWPNLGQVRALSPDGSLWGAGILVAPRTPNGAALHVLTCAHVVISATGGPPAGGLGELGELGELTVDFPGRNWSAAARPVPGGWAPPPPLGHVPPGTALAGSADLAVLALDPGHPLLPRDCGPLPLAPCGSPDGRRVSVIGYPRGAPAGLIATAVLTGGGGPCPDWLQLDALHTTGAVMEHGFSGAAVWDPDRGRVIGLVTAAHTDRTVKAAWMLPVEAAVRLWPPLAGAVGDQAVSDRPPDDRSVGPRRCTPPPPEYGGPEADVRQEPPRYLVDAVMEVGCITDDGTLYDLVLRYGRTARAALVGGTAGTARRSLVVRLVQDLCGGPAGLAPLVKSLEWREGDSVAIRKLRVATALWEVELLGEEEWDELFLLLDGVRIPDLHRRYSGFLHARRLPAAPGHCSEPWTVFLHAATLNARPGEALPCFQVLEQLLALGAEDAVRLRIVEWARRYDPHPPDQRTAPRPAADPPEPLPSRIPDVPDAPGIPGTPGTPDVWDPPDYLIIRIRPLLAPEQGRNALLSHWWRLHPEGQLRGTDRRIDLDHAESEVRSLIRQAESEWAYLKSDLAIEFVLPQGLLGMTVERWRKAPFQGVDGVLGEDHHVVLRSLERIDRRDLHGSWSRRWRDFTNGCAGRVHWFPQDGRRHLLSDPPPAVAVLSAPPDGARSEEGVHDQLNELAAALRAGVPVVLWDRRNGIDPAFRTALRSLLDSRDPRGLPGLVKSLRISSGDRDPEEYFVVGRHVALLWDDPNRMPVAPGTHPVPPPADREEGP</sequence>
<gene>
    <name evidence="4" type="ORF">GCM10010324_44440</name>
</gene>
<dbReference type="SUPFAM" id="SSF50494">
    <property type="entry name" value="Trypsin-like serine proteases"/>
    <property type="match status" value="1"/>
</dbReference>